<dbReference type="InterPro" id="IPR012337">
    <property type="entry name" value="RNaseH-like_sf"/>
</dbReference>
<evidence type="ECO:0000256" key="3">
    <source>
        <dbReference type="ARBA" id="ARBA00004065"/>
    </source>
</evidence>
<evidence type="ECO:0000256" key="14">
    <source>
        <dbReference type="SAM" id="MobiDB-lite"/>
    </source>
</evidence>
<keyword evidence="7 12" id="KW-0540">Nuclease</keyword>
<evidence type="ECO:0000313" key="16">
    <source>
        <dbReference type="EMBL" id="UGS35855.1"/>
    </source>
</evidence>
<comment type="catalytic activity">
    <reaction evidence="1 12 13">
        <text>Endonucleolytic cleavage to 5'-phosphomonoester.</text>
        <dbReference type="EC" id="3.1.26.4"/>
    </reaction>
</comment>
<comment type="cofactor">
    <cofactor evidence="2">
        <name>Mg(2+)</name>
        <dbReference type="ChEBI" id="CHEBI:18420"/>
    </cofactor>
</comment>
<dbReference type="Gene3D" id="3.30.420.10">
    <property type="entry name" value="Ribonuclease H-like superfamily/Ribonuclease H"/>
    <property type="match status" value="1"/>
</dbReference>
<evidence type="ECO:0000259" key="15">
    <source>
        <dbReference type="PROSITE" id="PS51975"/>
    </source>
</evidence>
<keyword evidence="6" id="KW-0963">Cytoplasm</keyword>
<feature type="binding site" evidence="12">
    <location>
        <position position="47"/>
    </location>
    <ligand>
        <name>a divalent metal cation</name>
        <dbReference type="ChEBI" id="CHEBI:60240"/>
    </ligand>
</feature>
<dbReference type="KEGG" id="sbae:DSM104329_02252"/>
<comment type="cofactor">
    <cofactor evidence="12">
        <name>Mn(2+)</name>
        <dbReference type="ChEBI" id="CHEBI:29035"/>
    </cofactor>
    <cofactor evidence="12">
        <name>Mg(2+)</name>
        <dbReference type="ChEBI" id="CHEBI:18420"/>
    </cofactor>
    <text evidence="12">Manganese or magnesium. Binds 1 divalent metal ion per monomer in the absence of substrate. May bind a second metal ion after substrate binding.</text>
</comment>
<evidence type="ECO:0000256" key="7">
    <source>
        <dbReference type="ARBA" id="ARBA00022722"/>
    </source>
</evidence>
<evidence type="ECO:0000256" key="1">
    <source>
        <dbReference type="ARBA" id="ARBA00000077"/>
    </source>
</evidence>
<dbReference type="InterPro" id="IPR001352">
    <property type="entry name" value="RNase_HII/HIII"/>
</dbReference>
<dbReference type="GO" id="GO:0032299">
    <property type="term" value="C:ribonuclease H2 complex"/>
    <property type="evidence" value="ECO:0007669"/>
    <property type="project" value="TreeGrafter"/>
</dbReference>
<organism evidence="16 17">
    <name type="scientific">Capillimicrobium parvum</name>
    <dbReference type="NCBI Taxonomy" id="2884022"/>
    <lineage>
        <taxon>Bacteria</taxon>
        <taxon>Bacillati</taxon>
        <taxon>Actinomycetota</taxon>
        <taxon>Thermoleophilia</taxon>
        <taxon>Solirubrobacterales</taxon>
        <taxon>Capillimicrobiaceae</taxon>
        <taxon>Capillimicrobium</taxon>
    </lineage>
</organism>
<proteinExistence type="inferred from homology"/>
<evidence type="ECO:0000256" key="2">
    <source>
        <dbReference type="ARBA" id="ARBA00001946"/>
    </source>
</evidence>
<evidence type="ECO:0000256" key="9">
    <source>
        <dbReference type="ARBA" id="ARBA00022759"/>
    </source>
</evidence>
<evidence type="ECO:0000256" key="4">
    <source>
        <dbReference type="ARBA" id="ARBA00004496"/>
    </source>
</evidence>
<feature type="region of interest" description="Disordered" evidence="14">
    <location>
        <begin position="1"/>
        <end position="30"/>
    </location>
</feature>
<keyword evidence="10 12" id="KW-0378">Hydrolase</keyword>
<dbReference type="RefSeq" id="WP_259315535.1">
    <property type="nucleotide sequence ID" value="NZ_CP087164.1"/>
</dbReference>
<evidence type="ECO:0000256" key="10">
    <source>
        <dbReference type="ARBA" id="ARBA00022801"/>
    </source>
</evidence>
<feature type="binding site" evidence="12">
    <location>
        <position position="146"/>
    </location>
    <ligand>
        <name>a divalent metal cation</name>
        <dbReference type="ChEBI" id="CHEBI:60240"/>
    </ligand>
</feature>
<protein>
    <recommendedName>
        <fullName evidence="13">Ribonuclease</fullName>
        <ecNumber evidence="13">3.1.26.4</ecNumber>
    </recommendedName>
</protein>
<feature type="binding site" evidence="12">
    <location>
        <position position="48"/>
    </location>
    <ligand>
        <name>a divalent metal cation</name>
        <dbReference type="ChEBI" id="CHEBI:60240"/>
    </ligand>
</feature>
<dbReference type="GO" id="GO:0043137">
    <property type="term" value="P:DNA replication, removal of RNA primer"/>
    <property type="evidence" value="ECO:0007669"/>
    <property type="project" value="TreeGrafter"/>
</dbReference>
<comment type="similarity">
    <text evidence="5 13">Belongs to the RNase HII family.</text>
</comment>
<keyword evidence="17" id="KW-1185">Reference proteome</keyword>
<keyword evidence="8 12" id="KW-0479">Metal-binding</keyword>
<evidence type="ECO:0000256" key="6">
    <source>
        <dbReference type="ARBA" id="ARBA00022490"/>
    </source>
</evidence>
<evidence type="ECO:0000256" key="8">
    <source>
        <dbReference type="ARBA" id="ARBA00022723"/>
    </source>
</evidence>
<dbReference type="GO" id="GO:0004523">
    <property type="term" value="F:RNA-DNA hybrid ribonuclease activity"/>
    <property type="evidence" value="ECO:0007669"/>
    <property type="project" value="UniProtKB-UniRule"/>
</dbReference>
<dbReference type="InterPro" id="IPR022898">
    <property type="entry name" value="RNase_HII"/>
</dbReference>
<keyword evidence="9 12" id="KW-0255">Endonuclease</keyword>
<gene>
    <name evidence="16" type="primary">rnhB</name>
    <name evidence="16" type="ORF">DSM104329_02252</name>
</gene>
<evidence type="ECO:0000256" key="12">
    <source>
        <dbReference type="PROSITE-ProRule" id="PRU01319"/>
    </source>
</evidence>
<feature type="compositionally biased region" description="Basic residues" evidence="14">
    <location>
        <begin position="18"/>
        <end position="30"/>
    </location>
</feature>
<dbReference type="CDD" id="cd07182">
    <property type="entry name" value="RNase_HII_bacteria_HII_like"/>
    <property type="match status" value="1"/>
</dbReference>
<dbReference type="AlphaFoldDB" id="A0A9E6XWW1"/>
<dbReference type="PANTHER" id="PTHR10954">
    <property type="entry name" value="RIBONUCLEASE H2 SUBUNIT A"/>
    <property type="match status" value="1"/>
</dbReference>
<dbReference type="NCBIfam" id="NF000595">
    <property type="entry name" value="PRK00015.1-3"/>
    <property type="match status" value="1"/>
</dbReference>
<evidence type="ECO:0000256" key="13">
    <source>
        <dbReference type="RuleBase" id="RU003515"/>
    </source>
</evidence>
<dbReference type="Pfam" id="PF01351">
    <property type="entry name" value="RNase_HII"/>
    <property type="match status" value="1"/>
</dbReference>
<dbReference type="GO" id="GO:0046872">
    <property type="term" value="F:metal ion binding"/>
    <property type="evidence" value="ECO:0007669"/>
    <property type="project" value="UniProtKB-KW"/>
</dbReference>
<dbReference type="SUPFAM" id="SSF53098">
    <property type="entry name" value="Ribonuclease H-like"/>
    <property type="match status" value="1"/>
</dbReference>
<dbReference type="InterPro" id="IPR036397">
    <property type="entry name" value="RNaseH_sf"/>
</dbReference>
<comment type="function">
    <text evidence="3 13">Endonuclease that specifically degrades the RNA of RNA-DNA hybrids.</text>
</comment>
<sequence>MPSPPTGPRSASGSSKRPGPKRGSAHRGRRLFAHDRRLGIRFVAGADEAGRGCLAGPLVAAAVLFDFELLRPSDVRTLGALNDSKQHTPEAREELLPRVLRIATRVHVVSRCARGIDGRGLHRTNLAALRDALRGVAVPGCMCLSDGFSLGADFEHDTRAIVDGDATSAAIAAASIVAKVTRDRFMHGADQRHPGWGFREHVGYSTPEHREAIMRIGVSPLHRMSFQSAAYQQLTL</sequence>
<feature type="domain" description="RNase H type-2" evidence="15">
    <location>
        <begin position="41"/>
        <end position="236"/>
    </location>
</feature>
<reference evidence="16" key="1">
    <citation type="journal article" date="2022" name="Int. J. Syst. Evol. Microbiol.">
        <title>Pseudomonas aegrilactucae sp. nov. and Pseudomonas morbosilactucae sp. nov., pathogens causing bacterial rot of lettuce in Japan.</title>
        <authorList>
            <person name="Sawada H."/>
            <person name="Fujikawa T."/>
            <person name="Satou M."/>
        </authorList>
    </citation>
    <scope>NUCLEOTIDE SEQUENCE</scope>
    <source>
        <strain evidence="16">0166_1</strain>
    </source>
</reference>
<dbReference type="EMBL" id="CP087164">
    <property type="protein sequence ID" value="UGS35855.1"/>
    <property type="molecule type" value="Genomic_DNA"/>
</dbReference>
<accession>A0A9E6XWW1</accession>
<dbReference type="GO" id="GO:0006298">
    <property type="term" value="P:mismatch repair"/>
    <property type="evidence" value="ECO:0007669"/>
    <property type="project" value="TreeGrafter"/>
</dbReference>
<evidence type="ECO:0000256" key="5">
    <source>
        <dbReference type="ARBA" id="ARBA00007383"/>
    </source>
</evidence>
<name>A0A9E6XWW1_9ACTN</name>
<dbReference type="GO" id="GO:0005737">
    <property type="term" value="C:cytoplasm"/>
    <property type="evidence" value="ECO:0007669"/>
    <property type="project" value="UniProtKB-SubCell"/>
</dbReference>
<dbReference type="PROSITE" id="PS51975">
    <property type="entry name" value="RNASE_H_2"/>
    <property type="match status" value="1"/>
</dbReference>
<evidence type="ECO:0000256" key="11">
    <source>
        <dbReference type="ARBA" id="ARBA00023211"/>
    </source>
</evidence>
<keyword evidence="11" id="KW-0464">Manganese</keyword>
<evidence type="ECO:0000313" key="17">
    <source>
        <dbReference type="Proteomes" id="UP001162834"/>
    </source>
</evidence>
<dbReference type="GO" id="GO:0003723">
    <property type="term" value="F:RNA binding"/>
    <property type="evidence" value="ECO:0007669"/>
    <property type="project" value="UniProtKB-UniRule"/>
</dbReference>
<dbReference type="InterPro" id="IPR024567">
    <property type="entry name" value="RNase_HII/HIII_dom"/>
</dbReference>
<dbReference type="PANTHER" id="PTHR10954:SF18">
    <property type="entry name" value="RIBONUCLEASE HII"/>
    <property type="match status" value="1"/>
</dbReference>
<comment type="subcellular location">
    <subcellularLocation>
        <location evidence="4">Cytoplasm</location>
    </subcellularLocation>
</comment>
<dbReference type="EC" id="3.1.26.4" evidence="13"/>
<dbReference type="Proteomes" id="UP001162834">
    <property type="component" value="Chromosome"/>
</dbReference>